<reference evidence="2 3" key="1">
    <citation type="submission" date="2017-08" db="EMBL/GenBank/DDBJ databases">
        <title>Mesorhizobium wenxinae sp. nov., a novel rhizobial species isolated from root nodules of chickpea (Cicer arietinum L.).</title>
        <authorList>
            <person name="Zhang J."/>
        </authorList>
    </citation>
    <scope>NUCLEOTIDE SEQUENCE [LARGE SCALE GENOMIC DNA]</scope>
    <source>
        <strain evidence="3">WYCCWR 10019</strain>
    </source>
</reference>
<gene>
    <name evidence="2" type="ORF">CIT31_02540</name>
</gene>
<evidence type="ECO:0000313" key="2">
    <source>
        <dbReference type="EMBL" id="PAP96628.1"/>
    </source>
</evidence>
<organism evidence="2 3">
    <name type="scientific">Mesorhizobium wenxiniae</name>
    <dbReference type="NCBI Taxonomy" id="2014805"/>
    <lineage>
        <taxon>Bacteria</taxon>
        <taxon>Pseudomonadati</taxon>
        <taxon>Pseudomonadota</taxon>
        <taxon>Alphaproteobacteria</taxon>
        <taxon>Hyphomicrobiales</taxon>
        <taxon>Phyllobacteriaceae</taxon>
        <taxon>Mesorhizobium</taxon>
    </lineage>
</organism>
<evidence type="ECO:0000256" key="1">
    <source>
        <dbReference type="SAM" id="MobiDB-lite"/>
    </source>
</evidence>
<dbReference type="EMBL" id="NPKH01000011">
    <property type="protein sequence ID" value="PAP96628.1"/>
    <property type="molecule type" value="Genomic_DNA"/>
</dbReference>
<feature type="region of interest" description="Disordered" evidence="1">
    <location>
        <begin position="188"/>
        <end position="218"/>
    </location>
</feature>
<proteinExistence type="predicted"/>
<protein>
    <submittedName>
        <fullName evidence="2">Uncharacterized protein</fullName>
    </submittedName>
</protein>
<dbReference type="AlphaFoldDB" id="A0A271KLD1"/>
<comment type="caution">
    <text evidence="2">The sequence shown here is derived from an EMBL/GenBank/DDBJ whole genome shotgun (WGS) entry which is preliminary data.</text>
</comment>
<keyword evidence="3" id="KW-1185">Reference proteome</keyword>
<sequence length="272" mass="30289">MARNGLGGETVAREPYGFEKKPLLGGGFLRLEQSTAKPWQKEDINTLLRRHHPELGREPIKYGPTGPKPLTFTDDEWNIGLELAETEDERLNAVRGRFNAAVALIVNGCADGSLVSFLRPRPGGGMSAPLSTDKWWSEQIGTRLYWCQMDPSEPFGRGVGGDAYQYIYISRNSLDHFKQKLAGKMEKAEPEPEAAPALVTPLPTENSGGTVAKKTSSQREAIDRAVKELWDGQPPQGLTVERRDERIQQFAKTHELSVPSSRTIRRHFQSGH</sequence>
<name>A0A271KLD1_9HYPH</name>
<dbReference type="Proteomes" id="UP000215931">
    <property type="component" value="Unassembled WGS sequence"/>
</dbReference>
<feature type="compositionally biased region" description="Polar residues" evidence="1">
    <location>
        <begin position="206"/>
        <end position="218"/>
    </location>
</feature>
<accession>A0A271KLD1</accession>
<evidence type="ECO:0000313" key="3">
    <source>
        <dbReference type="Proteomes" id="UP000215931"/>
    </source>
</evidence>
<feature type="compositionally biased region" description="Low complexity" evidence="1">
    <location>
        <begin position="194"/>
        <end position="205"/>
    </location>
</feature>